<name>A0A316YH97_9BASI</name>
<keyword evidence="6" id="KW-0804">Transcription</keyword>
<feature type="region of interest" description="Disordered" evidence="8">
    <location>
        <begin position="610"/>
        <end position="651"/>
    </location>
</feature>
<feature type="compositionally biased region" description="Low complexity" evidence="8">
    <location>
        <begin position="104"/>
        <end position="113"/>
    </location>
</feature>
<evidence type="ECO:0000256" key="2">
    <source>
        <dbReference type="ARBA" id="ARBA00022723"/>
    </source>
</evidence>
<sequence length="722" mass="80323">MSLSPSATSVASISRDEGSSSHGRMGKRPRTYGSACESCQRRKIKCGLQKPSCSNCIRYKQQCCYQKTSKVTSHRGLSKTEALQRRVAQLEAELVTARNDRQMSSSSSYSRSSPTRGGQQTAPSGRPPATPRSPEPTGTEDTDWDLFEGPNSLDARRSHFAASTYVSDSFERLVSTRLHGNDDAISPLLAADLIRAYFLWWNSLHCYLYKPEFYCCLVVEGPHFSPFLLNVVLSQGARLLSMGGLYTARRESGHMSVPPSDFFLKRAKQSLVDEVDRGNSSTLLQGLVLMAGREASCGHLDQAWLYTGMAIRVLRALGLSRPPFQGRRRYKPCSFQRRELYSRLFWTVYCWDKTLSLTLGRQSTFAAPEGADPECIVDESEDHMAWNPHRQDHFATVALSRTIKASAEPSRVTAVFRRFAHLCLIIDDILRVRYGDTSAQSGDVAIDQLDGRLQEWEQATLQQDIHLTTANVDVCPSPHMLQLGVLYHCSYILLHRPSIAVSVSRRSSPQQKHAMSVCRLHALQVHDLIRLRERDMGLANLSYLVCHCLYAAVTINVLDLRSASRDTSSAAAEQLAFGIRALEFCSWQSAGIQKAVKMIKAYLAHPFGSTVPQGMPGQRSREPSIGAGEPEGPPEEHEAQRRQQQQQRHPPGVAVFAPETVSSLSQSDDLPDMDHGSLHSETWTAAPTAHFGMLWHDDPSLMGHFWTNSLLPDFPDELSGAS</sequence>
<keyword evidence="4" id="KW-0805">Transcription regulation</keyword>
<dbReference type="Gene3D" id="4.10.240.10">
    <property type="entry name" value="Zn(2)-C6 fungal-type DNA-binding domain"/>
    <property type="match status" value="1"/>
</dbReference>
<dbReference type="OrthoDB" id="2123952at2759"/>
<feature type="compositionally biased region" description="Polar residues" evidence="8">
    <location>
        <begin position="1"/>
        <end position="12"/>
    </location>
</feature>
<dbReference type="Pfam" id="PF04082">
    <property type="entry name" value="Fungal_trans"/>
    <property type="match status" value="1"/>
</dbReference>
<protein>
    <recommendedName>
        <fullName evidence="9">Zn(2)-C6 fungal-type domain-containing protein</fullName>
    </recommendedName>
</protein>
<evidence type="ECO:0000256" key="4">
    <source>
        <dbReference type="ARBA" id="ARBA00023015"/>
    </source>
</evidence>
<dbReference type="PROSITE" id="PS50048">
    <property type="entry name" value="ZN2_CY6_FUNGAL_2"/>
    <property type="match status" value="1"/>
</dbReference>
<feature type="compositionally biased region" description="Polar residues" evidence="8">
    <location>
        <begin position="114"/>
        <end position="123"/>
    </location>
</feature>
<dbReference type="CDD" id="cd12148">
    <property type="entry name" value="fungal_TF_MHR"/>
    <property type="match status" value="1"/>
</dbReference>
<dbReference type="SMART" id="SM00066">
    <property type="entry name" value="GAL4"/>
    <property type="match status" value="1"/>
</dbReference>
<evidence type="ECO:0000256" key="1">
    <source>
        <dbReference type="ARBA" id="ARBA00004123"/>
    </source>
</evidence>
<dbReference type="RefSeq" id="XP_025375186.1">
    <property type="nucleotide sequence ID" value="XM_025518302.1"/>
</dbReference>
<dbReference type="InterPro" id="IPR036864">
    <property type="entry name" value="Zn2-C6_fun-type_DNA-bd_sf"/>
</dbReference>
<dbReference type="SMART" id="SM00906">
    <property type="entry name" value="Fungal_trans"/>
    <property type="match status" value="1"/>
</dbReference>
<evidence type="ECO:0000256" key="7">
    <source>
        <dbReference type="ARBA" id="ARBA00023242"/>
    </source>
</evidence>
<keyword evidence="11" id="KW-1185">Reference proteome</keyword>
<dbReference type="InParanoid" id="A0A316YH97"/>
<dbReference type="GO" id="GO:0003677">
    <property type="term" value="F:DNA binding"/>
    <property type="evidence" value="ECO:0007669"/>
    <property type="project" value="UniProtKB-KW"/>
</dbReference>
<dbReference type="InterPro" id="IPR001138">
    <property type="entry name" value="Zn2Cys6_DnaBD"/>
</dbReference>
<evidence type="ECO:0000256" key="3">
    <source>
        <dbReference type="ARBA" id="ARBA00022833"/>
    </source>
</evidence>
<dbReference type="GO" id="GO:0005634">
    <property type="term" value="C:nucleus"/>
    <property type="evidence" value="ECO:0007669"/>
    <property type="project" value="UniProtKB-SubCell"/>
</dbReference>
<dbReference type="AlphaFoldDB" id="A0A316YH97"/>
<dbReference type="GeneID" id="37040218"/>
<keyword evidence="7" id="KW-0539">Nucleus</keyword>
<keyword evidence="2" id="KW-0479">Metal-binding</keyword>
<dbReference type="EMBL" id="KZ819639">
    <property type="protein sequence ID" value="PWN87988.1"/>
    <property type="molecule type" value="Genomic_DNA"/>
</dbReference>
<dbReference type="Proteomes" id="UP000245768">
    <property type="component" value="Unassembled WGS sequence"/>
</dbReference>
<feature type="compositionally biased region" description="Pro residues" evidence="8">
    <location>
        <begin position="125"/>
        <end position="134"/>
    </location>
</feature>
<evidence type="ECO:0000259" key="9">
    <source>
        <dbReference type="PROSITE" id="PS50048"/>
    </source>
</evidence>
<reference evidence="10 11" key="1">
    <citation type="journal article" date="2018" name="Mol. Biol. Evol.">
        <title>Broad Genomic Sampling Reveals a Smut Pathogenic Ancestry of the Fungal Clade Ustilaginomycotina.</title>
        <authorList>
            <person name="Kijpornyongpan T."/>
            <person name="Mondo S.J."/>
            <person name="Barry K."/>
            <person name="Sandor L."/>
            <person name="Lee J."/>
            <person name="Lipzen A."/>
            <person name="Pangilinan J."/>
            <person name="LaButti K."/>
            <person name="Hainaut M."/>
            <person name="Henrissat B."/>
            <person name="Grigoriev I.V."/>
            <person name="Spatafora J.W."/>
            <person name="Aime M.C."/>
        </authorList>
    </citation>
    <scope>NUCLEOTIDE SEQUENCE [LARGE SCALE GENOMIC DNA]</scope>
    <source>
        <strain evidence="10 11">MCA 4198</strain>
    </source>
</reference>
<proteinExistence type="predicted"/>
<organism evidence="10 11">
    <name type="scientific">Acaromyces ingoldii</name>
    <dbReference type="NCBI Taxonomy" id="215250"/>
    <lineage>
        <taxon>Eukaryota</taxon>
        <taxon>Fungi</taxon>
        <taxon>Dikarya</taxon>
        <taxon>Basidiomycota</taxon>
        <taxon>Ustilaginomycotina</taxon>
        <taxon>Exobasidiomycetes</taxon>
        <taxon>Exobasidiales</taxon>
        <taxon>Cryptobasidiaceae</taxon>
        <taxon>Acaromyces</taxon>
    </lineage>
</organism>
<dbReference type="PANTHER" id="PTHR31313:SF81">
    <property type="entry name" value="TY1 ENHANCER ACTIVATOR"/>
    <property type="match status" value="1"/>
</dbReference>
<keyword evidence="5" id="KW-0238">DNA-binding</keyword>
<comment type="subcellular location">
    <subcellularLocation>
        <location evidence="1">Nucleus</location>
    </subcellularLocation>
</comment>
<dbReference type="InterPro" id="IPR007219">
    <property type="entry name" value="XnlR_reg_dom"/>
</dbReference>
<dbReference type="InterPro" id="IPR051615">
    <property type="entry name" value="Transcr_Regulatory_Elem"/>
</dbReference>
<evidence type="ECO:0000313" key="10">
    <source>
        <dbReference type="EMBL" id="PWN87988.1"/>
    </source>
</evidence>
<feature type="region of interest" description="Disordered" evidence="8">
    <location>
        <begin position="95"/>
        <end position="148"/>
    </location>
</feature>
<dbReference type="STRING" id="215250.A0A316YH97"/>
<evidence type="ECO:0000256" key="5">
    <source>
        <dbReference type="ARBA" id="ARBA00023125"/>
    </source>
</evidence>
<evidence type="ECO:0000256" key="6">
    <source>
        <dbReference type="ARBA" id="ARBA00023163"/>
    </source>
</evidence>
<keyword evidence="3" id="KW-0862">Zinc</keyword>
<dbReference type="PANTHER" id="PTHR31313">
    <property type="entry name" value="TY1 ENHANCER ACTIVATOR"/>
    <property type="match status" value="1"/>
</dbReference>
<evidence type="ECO:0000313" key="11">
    <source>
        <dbReference type="Proteomes" id="UP000245768"/>
    </source>
</evidence>
<feature type="domain" description="Zn(2)-C6 fungal-type" evidence="9">
    <location>
        <begin position="35"/>
        <end position="65"/>
    </location>
</feature>
<dbReference type="GO" id="GO:0008270">
    <property type="term" value="F:zinc ion binding"/>
    <property type="evidence" value="ECO:0007669"/>
    <property type="project" value="InterPro"/>
</dbReference>
<accession>A0A316YH97</accession>
<dbReference type="SUPFAM" id="SSF57701">
    <property type="entry name" value="Zn2/Cys6 DNA-binding domain"/>
    <property type="match status" value="1"/>
</dbReference>
<dbReference type="Pfam" id="PF00172">
    <property type="entry name" value="Zn_clus"/>
    <property type="match status" value="1"/>
</dbReference>
<dbReference type="GO" id="GO:0006351">
    <property type="term" value="P:DNA-templated transcription"/>
    <property type="evidence" value="ECO:0007669"/>
    <property type="project" value="InterPro"/>
</dbReference>
<dbReference type="GO" id="GO:0000981">
    <property type="term" value="F:DNA-binding transcription factor activity, RNA polymerase II-specific"/>
    <property type="evidence" value="ECO:0007669"/>
    <property type="project" value="InterPro"/>
</dbReference>
<dbReference type="CDD" id="cd00067">
    <property type="entry name" value="GAL4"/>
    <property type="match status" value="1"/>
</dbReference>
<evidence type="ECO:0000256" key="8">
    <source>
        <dbReference type="SAM" id="MobiDB-lite"/>
    </source>
</evidence>
<gene>
    <name evidence="10" type="ORF">FA10DRAFT_181524</name>
</gene>
<feature type="region of interest" description="Disordered" evidence="8">
    <location>
        <begin position="1"/>
        <end position="34"/>
    </location>
</feature>